<reference evidence="2" key="1">
    <citation type="submission" date="2015-09" db="EMBL/GenBank/DDBJ databases">
        <authorList>
            <consortium name="Pathogen Informatics"/>
        </authorList>
    </citation>
    <scope>NUCLEOTIDE SEQUENCE [LARGE SCALE GENOMIC DNA]</scope>
    <source>
        <strain evidence="2">Lake Konstanz</strain>
    </source>
</reference>
<dbReference type="Proteomes" id="UP000051952">
    <property type="component" value="Unassembled WGS sequence"/>
</dbReference>
<gene>
    <name evidence="1" type="ORF">BSAL_44080</name>
</gene>
<dbReference type="EMBL" id="CYKH01002180">
    <property type="protein sequence ID" value="CUG93669.1"/>
    <property type="molecule type" value="Genomic_DNA"/>
</dbReference>
<proteinExistence type="predicted"/>
<keyword evidence="2" id="KW-1185">Reference proteome</keyword>
<evidence type="ECO:0000313" key="1">
    <source>
        <dbReference type="EMBL" id="CUG93669.1"/>
    </source>
</evidence>
<evidence type="ECO:0000313" key="2">
    <source>
        <dbReference type="Proteomes" id="UP000051952"/>
    </source>
</evidence>
<dbReference type="AlphaFoldDB" id="A0A0S4JTV4"/>
<dbReference type="VEuPathDB" id="TriTrypDB:BSAL_44080"/>
<organism evidence="1 2">
    <name type="scientific">Bodo saltans</name>
    <name type="common">Flagellated protozoan</name>
    <dbReference type="NCBI Taxonomy" id="75058"/>
    <lineage>
        <taxon>Eukaryota</taxon>
        <taxon>Discoba</taxon>
        <taxon>Euglenozoa</taxon>
        <taxon>Kinetoplastea</taxon>
        <taxon>Metakinetoplastina</taxon>
        <taxon>Eubodonida</taxon>
        <taxon>Bodonidae</taxon>
        <taxon>Bodo</taxon>
    </lineage>
</organism>
<sequence length="73" mass="8091">MVETDIGMFRCGMQFPFLGLYRCRVRRWCHTAAAGLLKLHGNSDAVDLLQLRGATVRSESFCEERVAPGVCSG</sequence>
<name>A0A0S4JTV4_BODSA</name>
<accession>A0A0S4JTV4</accession>
<protein>
    <submittedName>
        <fullName evidence="1">Uncharacterized protein</fullName>
    </submittedName>
</protein>